<feature type="compositionally biased region" description="Basic residues" evidence="1">
    <location>
        <begin position="167"/>
        <end position="177"/>
    </location>
</feature>
<gene>
    <name evidence="3" type="ORF">C3L33_18855</name>
</gene>
<feature type="region of interest" description="Disordered" evidence="1">
    <location>
        <begin position="161"/>
        <end position="300"/>
    </location>
</feature>
<protein>
    <recommendedName>
        <fullName evidence="2">DUF4005 domain-containing protein</fullName>
    </recommendedName>
</protein>
<evidence type="ECO:0000313" key="3">
    <source>
        <dbReference type="EMBL" id="KAE9449234.1"/>
    </source>
</evidence>
<feature type="compositionally biased region" description="Basic and acidic residues" evidence="1">
    <location>
        <begin position="455"/>
        <end position="474"/>
    </location>
</feature>
<feature type="region of interest" description="Disordered" evidence="1">
    <location>
        <begin position="362"/>
        <end position="474"/>
    </location>
</feature>
<feature type="compositionally biased region" description="Polar residues" evidence="1">
    <location>
        <begin position="1"/>
        <end position="10"/>
    </location>
</feature>
<feature type="compositionally biased region" description="Basic and acidic residues" evidence="1">
    <location>
        <begin position="36"/>
        <end position="46"/>
    </location>
</feature>
<feature type="compositionally biased region" description="Polar residues" evidence="1">
    <location>
        <begin position="383"/>
        <end position="399"/>
    </location>
</feature>
<evidence type="ECO:0000259" key="2">
    <source>
        <dbReference type="Pfam" id="PF13178"/>
    </source>
</evidence>
<dbReference type="AlphaFoldDB" id="A0A6A4KYX1"/>
<reference evidence="3 4" key="1">
    <citation type="journal article" date="2019" name="Genome Biol. Evol.">
        <title>The Rhododendron genome and chromosomal organization provide insight into shared whole-genome duplications across the heath family (Ericaceae).</title>
        <authorList>
            <person name="Soza V.L."/>
            <person name="Lindsley D."/>
            <person name="Waalkes A."/>
            <person name="Ramage E."/>
            <person name="Patwardhan R.P."/>
            <person name="Burton J.N."/>
            <person name="Adey A."/>
            <person name="Kumar A."/>
            <person name="Qiu R."/>
            <person name="Shendure J."/>
            <person name="Hall B."/>
        </authorList>
    </citation>
    <scope>NUCLEOTIDE SEQUENCE [LARGE SCALE GENOMIC DNA]</scope>
    <source>
        <strain evidence="3">RSF 1966-606</strain>
    </source>
</reference>
<dbReference type="Pfam" id="PF13178">
    <property type="entry name" value="DUF4005"/>
    <property type="match status" value="1"/>
</dbReference>
<proteinExistence type="predicted"/>
<evidence type="ECO:0000256" key="1">
    <source>
        <dbReference type="SAM" id="MobiDB-lite"/>
    </source>
</evidence>
<feature type="compositionally biased region" description="Low complexity" evidence="1">
    <location>
        <begin position="198"/>
        <end position="209"/>
    </location>
</feature>
<feature type="domain" description="DUF4005" evidence="2">
    <location>
        <begin position="364"/>
        <end position="449"/>
    </location>
</feature>
<keyword evidence="4" id="KW-1185">Reference proteome</keyword>
<feature type="compositionally biased region" description="Basic and acidic residues" evidence="1">
    <location>
        <begin position="227"/>
        <end position="239"/>
    </location>
</feature>
<feature type="region of interest" description="Disordered" evidence="1">
    <location>
        <begin position="1"/>
        <end position="46"/>
    </location>
</feature>
<evidence type="ECO:0000313" key="4">
    <source>
        <dbReference type="Proteomes" id="UP000428333"/>
    </source>
</evidence>
<comment type="caution">
    <text evidence="3">The sequence shown here is derived from an EMBL/GenBank/DDBJ whole genome shotgun (WGS) entry which is preliminary data.</text>
</comment>
<name>A0A6A4KYX1_9ERIC</name>
<dbReference type="EMBL" id="QEFC01003188">
    <property type="protein sequence ID" value="KAE9449234.1"/>
    <property type="molecule type" value="Genomic_DNA"/>
</dbReference>
<feature type="compositionally biased region" description="Basic and acidic residues" evidence="1">
    <location>
        <begin position="254"/>
        <end position="276"/>
    </location>
</feature>
<dbReference type="Proteomes" id="UP000428333">
    <property type="component" value="Linkage Group LG11"/>
</dbReference>
<dbReference type="InterPro" id="IPR025064">
    <property type="entry name" value="DUF4005"/>
</dbReference>
<accession>A0A6A4KYX1</accession>
<sequence length="508" mass="56336">MESPANTAQISARKLQPVAKKTCSSRNRVAGGQKVDGGDRRGSRVTDDVDLGEGFRGLEVAGKGWARTADVGEDCRWLGEGWRWLGYGGEGWRWEREQADIIAVNALSMSEKQPTNAFLRKLVASLPTAMPLSLQYDRVEPNSVWNWLELWSSSHSWEPLAQPKKSLNSKHKKKQTNKKSTERESGRPKRGVQRVPALNSDSNLLNSSSEYVKPKRNLKKAPTHQTELVKEHSQNEFERVKHKTRKVSVSAEDVSDHKTEAVTEKQELDNSSEKTNDPTVGVSTQPVVEEPPPKESVVDDTVEMSQIDQPAVEVLSSESGEKVMNSDKIIEELSSKEDQITEKPIANGNKIIEELSSKEDQITEKPIASRRKSFSAKQEYPENVSQNTPTLPSYMQVTESAKAKLRAQGSPKFGEDGAENGFDRRHSLPSPMNGKLSSVSPRVQKPVQANGKGGSRIDRSLLSSRDGKEGAAARVEEVSVVRVLSNMMKSEGEKCDLLTASFQCFPRF</sequence>
<dbReference type="OrthoDB" id="1101566at2759"/>
<feature type="non-terminal residue" evidence="3">
    <location>
        <position position="1"/>
    </location>
</feature>
<organism evidence="3 4">
    <name type="scientific">Rhododendron williamsianum</name>
    <dbReference type="NCBI Taxonomy" id="262921"/>
    <lineage>
        <taxon>Eukaryota</taxon>
        <taxon>Viridiplantae</taxon>
        <taxon>Streptophyta</taxon>
        <taxon>Embryophyta</taxon>
        <taxon>Tracheophyta</taxon>
        <taxon>Spermatophyta</taxon>
        <taxon>Magnoliopsida</taxon>
        <taxon>eudicotyledons</taxon>
        <taxon>Gunneridae</taxon>
        <taxon>Pentapetalae</taxon>
        <taxon>asterids</taxon>
        <taxon>Ericales</taxon>
        <taxon>Ericaceae</taxon>
        <taxon>Ericoideae</taxon>
        <taxon>Rhodoreae</taxon>
        <taxon>Rhododendron</taxon>
    </lineage>
</organism>